<comment type="caution">
    <text evidence="1">The sequence shown here is derived from an EMBL/GenBank/DDBJ whole genome shotgun (WGS) entry which is preliminary data.</text>
</comment>
<protein>
    <submittedName>
        <fullName evidence="1">Uncharacterized protein</fullName>
    </submittedName>
</protein>
<dbReference type="EMBL" id="PDUD01000060">
    <property type="protein sequence ID" value="PHN01203.1"/>
    <property type="molecule type" value="Genomic_DNA"/>
</dbReference>
<reference evidence="1 2" key="1">
    <citation type="submission" date="2017-10" db="EMBL/GenBank/DDBJ databases">
        <title>The draft genome sequence of Lewinella nigricans NBRC 102662.</title>
        <authorList>
            <person name="Wang K."/>
        </authorList>
    </citation>
    <scope>NUCLEOTIDE SEQUENCE [LARGE SCALE GENOMIC DNA]</scope>
    <source>
        <strain evidence="1 2">NBRC 102662</strain>
    </source>
</reference>
<sequence length="73" mass="7809">MISAGMGMNLTPLRCAGNGLHASAMRPVSTEPAVKINAPIPVLRYANEMVCDRLPTGELFKTGNVAIIRLQTE</sequence>
<keyword evidence="2" id="KW-1185">Reference proteome</keyword>
<dbReference type="AlphaFoldDB" id="A0A2D0N0G2"/>
<name>A0A2D0N0G2_FLAN2</name>
<organism evidence="1 2">
    <name type="scientific">Flavilitoribacter nigricans (strain ATCC 23147 / DSM 23189 / NBRC 102662 / NCIMB 1420 / SS-2)</name>
    <name type="common">Lewinella nigricans</name>
    <dbReference type="NCBI Taxonomy" id="1122177"/>
    <lineage>
        <taxon>Bacteria</taxon>
        <taxon>Pseudomonadati</taxon>
        <taxon>Bacteroidota</taxon>
        <taxon>Saprospiria</taxon>
        <taxon>Saprospirales</taxon>
        <taxon>Lewinellaceae</taxon>
        <taxon>Flavilitoribacter</taxon>
    </lineage>
</organism>
<evidence type="ECO:0000313" key="2">
    <source>
        <dbReference type="Proteomes" id="UP000223913"/>
    </source>
</evidence>
<gene>
    <name evidence="1" type="ORF">CRP01_38330</name>
</gene>
<proteinExistence type="predicted"/>
<evidence type="ECO:0000313" key="1">
    <source>
        <dbReference type="EMBL" id="PHN01203.1"/>
    </source>
</evidence>
<dbReference type="Proteomes" id="UP000223913">
    <property type="component" value="Unassembled WGS sequence"/>
</dbReference>
<accession>A0A2D0N0G2</accession>